<dbReference type="RefSeq" id="WP_191767066.1">
    <property type="nucleotide sequence ID" value="NZ_JACSPM010000005.1"/>
</dbReference>
<accession>A0ABR8X765</accession>
<feature type="region of interest" description="Disordered" evidence="1">
    <location>
        <begin position="1"/>
        <end position="20"/>
    </location>
</feature>
<gene>
    <name evidence="3" type="ORF">H9622_14180</name>
</gene>
<organism evidence="3 4">
    <name type="scientific">Microbacterium gallinarum</name>
    <dbReference type="NCBI Taxonomy" id="2762209"/>
    <lineage>
        <taxon>Bacteria</taxon>
        <taxon>Bacillati</taxon>
        <taxon>Actinomycetota</taxon>
        <taxon>Actinomycetes</taxon>
        <taxon>Micrococcales</taxon>
        <taxon>Microbacteriaceae</taxon>
        <taxon>Microbacterium</taxon>
    </lineage>
</organism>
<keyword evidence="2" id="KW-0812">Transmembrane</keyword>
<keyword evidence="2" id="KW-1133">Transmembrane helix</keyword>
<feature type="transmembrane region" description="Helical" evidence="2">
    <location>
        <begin position="26"/>
        <end position="50"/>
    </location>
</feature>
<keyword evidence="2" id="KW-0472">Membrane</keyword>
<keyword evidence="4" id="KW-1185">Reference proteome</keyword>
<evidence type="ECO:0000313" key="3">
    <source>
        <dbReference type="EMBL" id="MBD8024731.1"/>
    </source>
</evidence>
<evidence type="ECO:0000256" key="2">
    <source>
        <dbReference type="SAM" id="Phobius"/>
    </source>
</evidence>
<evidence type="ECO:0000313" key="4">
    <source>
        <dbReference type="Proteomes" id="UP000602532"/>
    </source>
</evidence>
<protein>
    <submittedName>
        <fullName evidence="3">Uncharacterized protein</fullName>
    </submittedName>
</protein>
<evidence type="ECO:0000256" key="1">
    <source>
        <dbReference type="SAM" id="MobiDB-lite"/>
    </source>
</evidence>
<name>A0ABR8X765_9MICO</name>
<dbReference type="EMBL" id="JACSPM010000005">
    <property type="protein sequence ID" value="MBD8024731.1"/>
    <property type="molecule type" value="Genomic_DNA"/>
</dbReference>
<reference evidence="3 4" key="1">
    <citation type="submission" date="2020-08" db="EMBL/GenBank/DDBJ databases">
        <title>A Genomic Blueprint of the Chicken Gut Microbiome.</title>
        <authorList>
            <person name="Gilroy R."/>
            <person name="Ravi A."/>
            <person name="Getino M."/>
            <person name="Pursley I."/>
            <person name="Horton D.L."/>
            <person name="Alikhan N.-F."/>
            <person name="Baker D."/>
            <person name="Gharbi K."/>
            <person name="Hall N."/>
            <person name="Watson M."/>
            <person name="Adriaenssens E.M."/>
            <person name="Foster-Nyarko E."/>
            <person name="Jarju S."/>
            <person name="Secka A."/>
            <person name="Antonio M."/>
            <person name="Oren A."/>
            <person name="Chaudhuri R."/>
            <person name="La Ragione R.M."/>
            <person name="Hildebrand F."/>
            <person name="Pallen M.J."/>
        </authorList>
    </citation>
    <scope>NUCLEOTIDE SEQUENCE [LARGE SCALE GENOMIC DNA]</scope>
    <source>
        <strain evidence="3 4">Sa1CUA4</strain>
    </source>
</reference>
<proteinExistence type="predicted"/>
<dbReference type="Proteomes" id="UP000602532">
    <property type="component" value="Unassembled WGS sequence"/>
</dbReference>
<comment type="caution">
    <text evidence="3">The sequence shown here is derived from an EMBL/GenBank/DDBJ whole genome shotgun (WGS) entry which is preliminary data.</text>
</comment>
<sequence>MATTLTPEKGTEPDGRRPHRKTAARVRVTVLVVALVGLVLAALVLFAWMVNEEHFERPSAEFDELASTIDSLPGVEAVEKERWVEAPTFANPTSWMAVTVDQAGLPGVLDAACATGYPDAVMWSLHVRTPSGADVSVHGDSPSRSAVGSGARCPDFGFDAVEVVDELDRVAPGLAVQPARWDATRFALVEGEEAPSAGFTHLLPLVAHAEDLVAAAGLDAGTVVEINSSSLGVAVQPDESDRLLALLTELADEHAVSSFWADGRETNTQARVQIVAPEPQHDAIEELVRESDLDIADLPVRFLEQ</sequence>